<sequence>MRAKKPEMAKAGASGVRGGAGDHDRYFVAVLPPGVIAQEVERIQQIFADHFASGGALRSPPHITLQPPFEWPAAEREWLEDCLLNFADNQPRFAVALSGFAAFPPRVIYIDVVANAALEALQISLAERFERVLGVVERSRSRGYVPHMTVAFRDLTRENFARAWPQFKDRPLSIEFAVHHLTLLMHGGARWQVCKEFALQP</sequence>
<dbReference type="Proteomes" id="UP001054846">
    <property type="component" value="Chromosome"/>
</dbReference>
<evidence type="ECO:0000313" key="1">
    <source>
        <dbReference type="EMBL" id="UFP96655.1"/>
    </source>
</evidence>
<dbReference type="PANTHER" id="PTHR40037:SF1">
    <property type="entry name" value="PHOSPHOESTERASE SAOUHSC_00951-RELATED"/>
    <property type="match status" value="1"/>
</dbReference>
<gene>
    <name evidence="1" type="ORF">ISF26_10780</name>
</gene>
<dbReference type="EMBL" id="CP063845">
    <property type="protein sequence ID" value="UFP96655.1"/>
    <property type="molecule type" value="Genomic_DNA"/>
</dbReference>
<evidence type="ECO:0000313" key="2">
    <source>
        <dbReference type="Proteomes" id="UP001054846"/>
    </source>
</evidence>
<name>A0ABY3PSM4_9CYAN</name>
<keyword evidence="2" id="KW-1185">Reference proteome</keyword>
<reference evidence="1 2" key="1">
    <citation type="journal article" date="2021" name="Genome Biol. Evol.">
        <title>Complete Genome Sequencing of a Novel Gloeobacter Species from a Waterfall Cave in Mexico.</title>
        <authorList>
            <person name="Saw J.H."/>
            <person name="Cardona T."/>
            <person name="Montejano G."/>
        </authorList>
    </citation>
    <scope>NUCLEOTIDE SEQUENCE [LARGE SCALE GENOMIC DNA]</scope>
    <source>
        <strain evidence="1">MG652769</strain>
    </source>
</reference>
<keyword evidence="1" id="KW-0436">Ligase</keyword>
<proteinExistence type="predicted"/>
<dbReference type="Gene3D" id="3.90.1140.10">
    <property type="entry name" value="Cyclic phosphodiesterase"/>
    <property type="match status" value="1"/>
</dbReference>
<dbReference type="InterPro" id="IPR050580">
    <property type="entry name" value="2H_phosphoesterase_YjcG-like"/>
</dbReference>
<dbReference type="PANTHER" id="PTHR40037">
    <property type="entry name" value="PHOSPHOESTERASE YJCG-RELATED"/>
    <property type="match status" value="1"/>
</dbReference>
<dbReference type="SUPFAM" id="SSF55144">
    <property type="entry name" value="LigT-like"/>
    <property type="match status" value="1"/>
</dbReference>
<dbReference type="Pfam" id="PF13563">
    <property type="entry name" value="2_5_RNA_ligase2"/>
    <property type="match status" value="1"/>
</dbReference>
<organism evidence="1 2">
    <name type="scientific">Gloeobacter morelensis MG652769</name>
    <dbReference type="NCBI Taxonomy" id="2781736"/>
    <lineage>
        <taxon>Bacteria</taxon>
        <taxon>Bacillati</taxon>
        <taxon>Cyanobacteriota</taxon>
        <taxon>Cyanophyceae</taxon>
        <taxon>Gloeobacterales</taxon>
        <taxon>Gloeobacteraceae</taxon>
        <taxon>Gloeobacter</taxon>
        <taxon>Gloeobacter morelensis</taxon>
    </lineage>
</organism>
<dbReference type="GO" id="GO:0016874">
    <property type="term" value="F:ligase activity"/>
    <property type="evidence" value="ECO:0007669"/>
    <property type="project" value="UniProtKB-KW"/>
</dbReference>
<accession>A0ABY3PSM4</accession>
<dbReference type="InterPro" id="IPR009097">
    <property type="entry name" value="Cyclic_Pdiesterase"/>
</dbReference>
<protein>
    <submittedName>
        <fullName evidence="1">2'-5' RNA ligase family protein</fullName>
    </submittedName>
</protein>